<evidence type="ECO:0000256" key="9">
    <source>
        <dbReference type="ARBA" id="ARBA00023136"/>
    </source>
</evidence>
<dbReference type="Proteomes" id="UP001152795">
    <property type="component" value="Unassembled WGS sequence"/>
</dbReference>
<dbReference type="AlphaFoldDB" id="A0A6S7JFX0"/>
<dbReference type="FunFam" id="1.20.1560.10:FF:000018">
    <property type="entry name" value="ATP-binding cassette subfamily B member 11"/>
    <property type="match status" value="1"/>
</dbReference>
<comment type="caution">
    <text evidence="10">The sequence shown here is derived from an EMBL/GenBank/DDBJ whole genome shotgun (WGS) entry which is preliminary data.</text>
</comment>
<dbReference type="PROSITE" id="PS50929">
    <property type="entry name" value="ABC_TM1F"/>
    <property type="match status" value="1"/>
</dbReference>
<comment type="subcellular location">
    <subcellularLocation>
        <location evidence="1">Membrane</location>
        <topology evidence="1">Multi-pass membrane protein</topology>
    </subcellularLocation>
</comment>
<evidence type="ECO:0000313" key="10">
    <source>
        <dbReference type="EMBL" id="CAB4029927.1"/>
    </source>
</evidence>
<dbReference type="InterPro" id="IPR036640">
    <property type="entry name" value="ABC1_TM_sf"/>
</dbReference>
<evidence type="ECO:0000256" key="1">
    <source>
        <dbReference type="ARBA" id="ARBA00004141"/>
    </source>
</evidence>
<dbReference type="GO" id="GO:0005743">
    <property type="term" value="C:mitochondrial inner membrane"/>
    <property type="evidence" value="ECO:0007669"/>
    <property type="project" value="TreeGrafter"/>
</dbReference>
<feature type="non-terminal residue" evidence="10">
    <location>
        <position position="1"/>
    </location>
</feature>
<dbReference type="InterPro" id="IPR039421">
    <property type="entry name" value="Type_1_exporter"/>
</dbReference>
<evidence type="ECO:0000256" key="7">
    <source>
        <dbReference type="ARBA" id="ARBA00022840"/>
    </source>
</evidence>
<proteinExistence type="inferred from homology"/>
<evidence type="ECO:0000313" key="11">
    <source>
        <dbReference type="Proteomes" id="UP001152795"/>
    </source>
</evidence>
<sequence>MYSAEDVNKDEKASEEEKKAEPTPMVSYKDLFRFADRFDEMLMIIGTFGALGQGALLPAQFIIFGDLSDSFIDYTQCLHPLSNCTSIPNIEEEMKPFAYYYIAIAVAMAVAVAIRMVAWGLTAERQVHSMRKAFFKSILRQEMAWFDTNDAGELNSRLSDDLNKIADGIGHKFASFQYCIAGFICGYILGFFYGWILTLVILSLFPVIALSGGFLGWVITGFTTKELKAYSEAGSVAQEVLSSFRTVAAFGGEEKETERYSSRLGAARKMGERKGLANGLGMGVFNFIMFCSYALAFWYGAKLVIDKEMTGGNLLIVFFTVMVGSILAGQGGPSMQGIASARGAAYHVYELIDRTPAIDISSEDGVAPELLEGNVDFEDISFTYPSRPDIQILNGFTLSVPKGKRVALVGESGCGKSTVVKLIQRFYDIAEGNLSIDGRAVKTYNLKWLRQHIGVVSQEPVLFATTVAENIRYGRDDATQEEIEEAAKMANAHEFISAMPK</sequence>
<dbReference type="InterPro" id="IPR011527">
    <property type="entry name" value="ABC1_TM_dom"/>
</dbReference>
<evidence type="ECO:0000256" key="8">
    <source>
        <dbReference type="ARBA" id="ARBA00022989"/>
    </source>
</evidence>
<dbReference type="GO" id="GO:0016887">
    <property type="term" value="F:ATP hydrolysis activity"/>
    <property type="evidence" value="ECO:0007669"/>
    <property type="project" value="InterPro"/>
</dbReference>
<protein>
    <submittedName>
        <fullName evidence="10">Multidrug resistance 1-like</fullName>
    </submittedName>
</protein>
<gene>
    <name evidence="10" type="ORF">PACLA_8A066664</name>
</gene>
<dbReference type="EMBL" id="CACRXK020016503">
    <property type="protein sequence ID" value="CAB4029927.1"/>
    <property type="molecule type" value="Genomic_DNA"/>
</dbReference>
<keyword evidence="7" id="KW-0067">ATP-binding</keyword>
<organism evidence="10 11">
    <name type="scientific">Paramuricea clavata</name>
    <name type="common">Red gorgonian</name>
    <name type="synonym">Violescent sea-whip</name>
    <dbReference type="NCBI Taxonomy" id="317549"/>
    <lineage>
        <taxon>Eukaryota</taxon>
        <taxon>Metazoa</taxon>
        <taxon>Cnidaria</taxon>
        <taxon>Anthozoa</taxon>
        <taxon>Octocorallia</taxon>
        <taxon>Malacalcyonacea</taxon>
        <taxon>Plexauridae</taxon>
        <taxon>Paramuricea</taxon>
    </lineage>
</organism>
<evidence type="ECO:0000256" key="4">
    <source>
        <dbReference type="ARBA" id="ARBA00022692"/>
    </source>
</evidence>
<keyword evidence="8" id="KW-1133">Transmembrane helix</keyword>
<dbReference type="GO" id="GO:0005524">
    <property type="term" value="F:ATP binding"/>
    <property type="evidence" value="ECO:0007669"/>
    <property type="project" value="UniProtKB-KW"/>
</dbReference>
<dbReference type="CDD" id="cd18577">
    <property type="entry name" value="ABC_6TM_Pgp_ABCB1_D1_like"/>
    <property type="match status" value="1"/>
</dbReference>
<comment type="similarity">
    <text evidence="2">Belongs to the ABC transporter superfamily. ABCB family. Multidrug resistance exporter (TC 3.A.1.201) subfamily.</text>
</comment>
<dbReference type="InterPro" id="IPR027417">
    <property type="entry name" value="P-loop_NTPase"/>
</dbReference>
<dbReference type="OrthoDB" id="6500128at2759"/>
<dbReference type="GO" id="GO:0015421">
    <property type="term" value="F:ABC-type oligopeptide transporter activity"/>
    <property type="evidence" value="ECO:0007669"/>
    <property type="project" value="TreeGrafter"/>
</dbReference>
<dbReference type="Gene3D" id="1.20.1560.10">
    <property type="entry name" value="ABC transporter type 1, transmembrane domain"/>
    <property type="match status" value="1"/>
</dbReference>
<dbReference type="Gene3D" id="3.40.50.300">
    <property type="entry name" value="P-loop containing nucleotide triphosphate hydrolases"/>
    <property type="match status" value="1"/>
</dbReference>
<keyword evidence="6" id="KW-0547">Nucleotide-binding</keyword>
<evidence type="ECO:0000256" key="2">
    <source>
        <dbReference type="ARBA" id="ARBA00007577"/>
    </source>
</evidence>
<keyword evidence="5" id="KW-0677">Repeat</keyword>
<reference evidence="10" key="1">
    <citation type="submission" date="2020-04" db="EMBL/GenBank/DDBJ databases">
        <authorList>
            <person name="Alioto T."/>
            <person name="Alioto T."/>
            <person name="Gomez Garrido J."/>
        </authorList>
    </citation>
    <scope>NUCLEOTIDE SEQUENCE</scope>
    <source>
        <strain evidence="10">A484AB</strain>
    </source>
</reference>
<dbReference type="GO" id="GO:0090374">
    <property type="term" value="P:oligopeptide export from mitochondrion"/>
    <property type="evidence" value="ECO:0007669"/>
    <property type="project" value="TreeGrafter"/>
</dbReference>
<name>A0A6S7JFX0_PARCT</name>
<evidence type="ECO:0000256" key="3">
    <source>
        <dbReference type="ARBA" id="ARBA00022448"/>
    </source>
</evidence>
<keyword evidence="11" id="KW-1185">Reference proteome</keyword>
<evidence type="ECO:0000256" key="6">
    <source>
        <dbReference type="ARBA" id="ARBA00022741"/>
    </source>
</evidence>
<keyword evidence="3" id="KW-0813">Transport</keyword>
<evidence type="ECO:0000256" key="5">
    <source>
        <dbReference type="ARBA" id="ARBA00022737"/>
    </source>
</evidence>
<dbReference type="SUPFAM" id="SSF52540">
    <property type="entry name" value="P-loop containing nucleoside triphosphate hydrolases"/>
    <property type="match status" value="1"/>
</dbReference>
<dbReference type="Pfam" id="PF00005">
    <property type="entry name" value="ABC_tran"/>
    <property type="match status" value="1"/>
</dbReference>
<dbReference type="InterPro" id="IPR003439">
    <property type="entry name" value="ABC_transporter-like_ATP-bd"/>
</dbReference>
<keyword evidence="4" id="KW-0812">Transmembrane</keyword>
<accession>A0A6S7JFX0</accession>
<keyword evidence="9" id="KW-0472">Membrane</keyword>
<dbReference type="SUPFAM" id="SSF90123">
    <property type="entry name" value="ABC transporter transmembrane region"/>
    <property type="match status" value="1"/>
</dbReference>
<dbReference type="PANTHER" id="PTHR43394:SF27">
    <property type="entry name" value="ATP-DEPENDENT TRANSLOCASE ABCB1-LIKE"/>
    <property type="match status" value="1"/>
</dbReference>
<dbReference type="Pfam" id="PF00664">
    <property type="entry name" value="ABC_membrane"/>
    <property type="match status" value="1"/>
</dbReference>
<dbReference type="PANTHER" id="PTHR43394">
    <property type="entry name" value="ATP-DEPENDENT PERMEASE MDL1, MITOCHONDRIAL"/>
    <property type="match status" value="1"/>
</dbReference>